<keyword evidence="3" id="KW-0175">Coiled coil</keyword>
<evidence type="ECO:0000256" key="3">
    <source>
        <dbReference type="SAM" id="Coils"/>
    </source>
</evidence>
<evidence type="ECO:0000256" key="1">
    <source>
        <dbReference type="ARBA" id="ARBA00022741"/>
    </source>
</evidence>
<evidence type="ECO:0000256" key="2">
    <source>
        <dbReference type="ARBA" id="ARBA00022840"/>
    </source>
</evidence>
<dbReference type="Pfam" id="PF07714">
    <property type="entry name" value="PK_Tyr_Ser-Thr"/>
    <property type="match status" value="1"/>
</dbReference>
<organism evidence="5 6">
    <name type="scientific">Molossus molossus</name>
    <name type="common">Pallas' mastiff bat</name>
    <name type="synonym">Vespertilio molossus</name>
    <dbReference type="NCBI Taxonomy" id="27622"/>
    <lineage>
        <taxon>Eukaryota</taxon>
        <taxon>Metazoa</taxon>
        <taxon>Chordata</taxon>
        <taxon>Craniata</taxon>
        <taxon>Vertebrata</taxon>
        <taxon>Euteleostomi</taxon>
        <taxon>Mammalia</taxon>
        <taxon>Eutheria</taxon>
        <taxon>Laurasiatheria</taxon>
        <taxon>Chiroptera</taxon>
        <taxon>Yangochiroptera</taxon>
        <taxon>Molossidae</taxon>
        <taxon>Molossus</taxon>
    </lineage>
</organism>
<dbReference type="InterPro" id="IPR001245">
    <property type="entry name" value="Ser-Thr/Tyr_kinase_cat_dom"/>
</dbReference>
<dbReference type="CDD" id="cd21037">
    <property type="entry name" value="MLKL_NTD"/>
    <property type="match status" value="1"/>
</dbReference>
<evidence type="ECO:0000313" key="6">
    <source>
        <dbReference type="Proteomes" id="UP000550707"/>
    </source>
</evidence>
<dbReference type="PANTHER" id="PTHR44329">
    <property type="entry name" value="SERINE/THREONINE-PROTEIN KINASE TNNI3K-RELATED"/>
    <property type="match status" value="1"/>
</dbReference>
<dbReference type="AlphaFoldDB" id="A0A7J8C9G8"/>
<dbReference type="FunCoup" id="A0A7J8C9G8">
    <property type="interactions" value="253"/>
</dbReference>
<feature type="coiled-coil region" evidence="3">
    <location>
        <begin position="153"/>
        <end position="180"/>
    </location>
</feature>
<dbReference type="FunFam" id="3.30.200.20:FF:000437">
    <property type="entry name" value="Mixed lineage kinase domain-like pseudokinase"/>
    <property type="match status" value="1"/>
</dbReference>
<keyword evidence="5" id="KW-0808">Transferase</keyword>
<dbReference type="PANTHER" id="PTHR44329:SF298">
    <property type="entry name" value="MIXED LINEAGE KINASE DOMAIN-LIKE PROTEIN"/>
    <property type="match status" value="1"/>
</dbReference>
<sequence length="479" mass="55467">MDILKDIISLGTCVYKQCETMQDCKKQCQRLRSRIQGLLQPLQRLQAQGERNLSTEMTTALSTFQAVLKEAKKQVDDFSNKSYVHKILTSRKDKRLFKDVNRRLNDVLKELSLLLQVYPWVPSSSINQEARWEQEDQQDAEEDWQVFQSLTGSENIEASLEQLKNDVKKIMEANMKKIIETSSHYVQNLMKRVSEYQIKEIKKEELSESDWILQRENEFSKVFKGKYHQSPVAIKVFNNVQAKNIGTVRLTFNNEIKAMKKFDSPNILRIFGICIDEKVTPPQFSIVMEYCDLGTLRELLDQKKDFRMAERIILALGAARGLYRLHHSEPPELHRNISSSSFLVTNDYQVKLSGFELSKTQTSISKATKTKRAERVSSTAYVSPQILENIFDKYDIKAEIYSFGIVLWEIATGKIPFEGYDSKKIYQLVAVDRYQEPLGEDCPSQLQEIIDDCRAYEPFQRPSVNGILEKLSIFYKAAN</sequence>
<dbReference type="EMBL" id="JACASF010000021">
    <property type="protein sequence ID" value="KAF6407472.1"/>
    <property type="molecule type" value="Genomic_DNA"/>
</dbReference>
<dbReference type="Proteomes" id="UP000550707">
    <property type="component" value="Unassembled WGS sequence"/>
</dbReference>
<comment type="caution">
    <text evidence="5">The sequence shown here is derived from an EMBL/GenBank/DDBJ whole genome shotgun (WGS) entry which is preliminary data.</text>
</comment>
<reference evidence="5 6" key="1">
    <citation type="journal article" date="2020" name="Nature">
        <title>Six reference-quality genomes reveal evolution of bat adaptations.</title>
        <authorList>
            <person name="Jebb D."/>
            <person name="Huang Z."/>
            <person name="Pippel M."/>
            <person name="Hughes G.M."/>
            <person name="Lavrichenko K."/>
            <person name="Devanna P."/>
            <person name="Winkler S."/>
            <person name="Jermiin L.S."/>
            <person name="Skirmuntt E.C."/>
            <person name="Katzourakis A."/>
            <person name="Burkitt-Gray L."/>
            <person name="Ray D.A."/>
            <person name="Sullivan K.A.M."/>
            <person name="Roscito J.G."/>
            <person name="Kirilenko B.M."/>
            <person name="Davalos L.M."/>
            <person name="Corthals A.P."/>
            <person name="Power M.L."/>
            <person name="Jones G."/>
            <person name="Ransome R.D."/>
            <person name="Dechmann D.K.N."/>
            <person name="Locatelli A.G."/>
            <person name="Puechmaille S.J."/>
            <person name="Fedrigo O."/>
            <person name="Jarvis E.D."/>
            <person name="Hiller M."/>
            <person name="Vernes S.C."/>
            <person name="Myers E.W."/>
            <person name="Teeling E.C."/>
        </authorList>
    </citation>
    <scope>NUCLEOTIDE SEQUENCE [LARGE SCALE GENOMIC DNA]</scope>
    <source>
        <strain evidence="5">MMolMol1</strain>
        <tissue evidence="5">Muscle</tissue>
    </source>
</reference>
<dbReference type="FunFam" id="1.10.510.10:FF:000663">
    <property type="entry name" value="Mixed lineage kinase domain-like pseudokinase"/>
    <property type="match status" value="1"/>
</dbReference>
<accession>A0A7J8C9G8</accession>
<dbReference type="InterPro" id="IPR059179">
    <property type="entry name" value="MLKL-like_MCAfunc"/>
</dbReference>
<protein>
    <submittedName>
        <fullName evidence="5">Mixed lineage kinase domain like pseudokinase</fullName>
    </submittedName>
</protein>
<dbReference type="Gene3D" id="1.10.510.10">
    <property type="entry name" value="Transferase(Phosphotransferase) domain 1"/>
    <property type="match status" value="1"/>
</dbReference>
<gene>
    <name evidence="5" type="ORF">HJG59_012282</name>
</gene>
<dbReference type="GO" id="GO:0004672">
    <property type="term" value="F:protein kinase activity"/>
    <property type="evidence" value="ECO:0007669"/>
    <property type="project" value="InterPro"/>
</dbReference>
<keyword evidence="6" id="KW-1185">Reference proteome</keyword>
<dbReference type="GO" id="GO:0097527">
    <property type="term" value="P:necroptotic signaling pathway"/>
    <property type="evidence" value="ECO:0007669"/>
    <property type="project" value="TreeGrafter"/>
</dbReference>
<dbReference type="SUPFAM" id="SSF56112">
    <property type="entry name" value="Protein kinase-like (PK-like)"/>
    <property type="match status" value="1"/>
</dbReference>
<evidence type="ECO:0000259" key="4">
    <source>
        <dbReference type="PROSITE" id="PS50011"/>
    </source>
</evidence>
<proteinExistence type="predicted"/>
<dbReference type="InterPro" id="IPR054000">
    <property type="entry name" value="MLKL_N"/>
</dbReference>
<dbReference type="InParanoid" id="A0A7J8C9G8"/>
<dbReference type="Gene3D" id="3.30.200.20">
    <property type="entry name" value="Phosphorylase Kinase, domain 1"/>
    <property type="match status" value="1"/>
</dbReference>
<dbReference type="GO" id="GO:0005524">
    <property type="term" value="F:ATP binding"/>
    <property type="evidence" value="ECO:0007669"/>
    <property type="project" value="UniProtKB-KW"/>
</dbReference>
<dbReference type="InterPro" id="IPR051681">
    <property type="entry name" value="Ser/Thr_Kinases-Pseudokinases"/>
</dbReference>
<dbReference type="InterPro" id="IPR011009">
    <property type="entry name" value="Kinase-like_dom_sf"/>
</dbReference>
<dbReference type="InterPro" id="IPR000719">
    <property type="entry name" value="Prot_kinase_dom"/>
</dbReference>
<dbReference type="GO" id="GO:0007166">
    <property type="term" value="P:cell surface receptor signaling pathway"/>
    <property type="evidence" value="ECO:0007669"/>
    <property type="project" value="InterPro"/>
</dbReference>
<name>A0A7J8C9G8_MOLMO</name>
<keyword evidence="1" id="KW-0547">Nucleotide-binding</keyword>
<dbReference type="PROSITE" id="PS50011">
    <property type="entry name" value="PROTEIN_KINASE_DOM"/>
    <property type="match status" value="1"/>
</dbReference>
<dbReference type="InterPro" id="IPR036537">
    <property type="entry name" value="Adaptor_Cbl_N_dom_sf"/>
</dbReference>
<feature type="domain" description="Protein kinase" evidence="4">
    <location>
        <begin position="208"/>
        <end position="475"/>
    </location>
</feature>
<keyword evidence="5" id="KW-0418">Kinase</keyword>
<keyword evidence="2" id="KW-0067">ATP-binding</keyword>
<dbReference type="Gene3D" id="1.20.930.20">
    <property type="entry name" value="Adaptor protein Cbl, N-terminal domain"/>
    <property type="match status" value="1"/>
</dbReference>
<evidence type="ECO:0000313" key="5">
    <source>
        <dbReference type="EMBL" id="KAF6407472.1"/>
    </source>
</evidence>
<dbReference type="Pfam" id="PF22215">
    <property type="entry name" value="MLKL_N"/>
    <property type="match status" value="1"/>
</dbReference>